<evidence type="ECO:0000256" key="13">
    <source>
        <dbReference type="ARBA" id="ARBA00071271"/>
    </source>
</evidence>
<protein>
    <recommendedName>
        <fullName evidence="13">Cytosol non-specific dipeptidase</fullName>
        <ecNumber evidence="10">3.4.13.18</ecNumber>
    </recommendedName>
    <alternativeName>
        <fullName evidence="16">Aminoacyl-histidine dipeptidase</fullName>
    </alternativeName>
    <alternativeName>
        <fullName evidence="15">Beta-alanyl-histidine dipeptidase</fullName>
    </alternativeName>
    <alternativeName>
        <fullName evidence="14">Carnosinase</fullName>
    </alternativeName>
    <alternativeName>
        <fullName evidence="11">Peptidase D</fullName>
    </alternativeName>
    <alternativeName>
        <fullName evidence="17">Xaa-His dipeptidase</fullName>
    </alternativeName>
</protein>
<dbReference type="InterPro" id="IPR002933">
    <property type="entry name" value="Peptidase_M20"/>
</dbReference>
<evidence type="ECO:0000313" key="20">
    <source>
        <dbReference type="Proteomes" id="UP000310532"/>
    </source>
</evidence>
<keyword evidence="20" id="KW-1185">Reference proteome</keyword>
<dbReference type="GO" id="GO:0006508">
    <property type="term" value="P:proteolysis"/>
    <property type="evidence" value="ECO:0007669"/>
    <property type="project" value="UniProtKB-KW"/>
</dbReference>
<dbReference type="RefSeq" id="WP_136009426.1">
    <property type="nucleotide sequence ID" value="NZ_SRYZ01000007.1"/>
</dbReference>
<evidence type="ECO:0000256" key="6">
    <source>
        <dbReference type="ARBA" id="ARBA00022833"/>
    </source>
</evidence>
<dbReference type="CDD" id="cd03890">
    <property type="entry name" value="M20_pepD"/>
    <property type="match status" value="1"/>
</dbReference>
<evidence type="ECO:0000256" key="15">
    <source>
        <dbReference type="ARBA" id="ARBA00076004"/>
    </source>
</evidence>
<evidence type="ECO:0000313" key="19">
    <source>
        <dbReference type="EMBL" id="TGY07983.1"/>
    </source>
</evidence>
<dbReference type="PANTHER" id="PTHR43501">
    <property type="entry name" value="CYTOSOL NON-SPECIFIC DIPEPTIDASE"/>
    <property type="match status" value="1"/>
</dbReference>
<accession>A0A4S2B2M7</accession>
<evidence type="ECO:0000256" key="4">
    <source>
        <dbReference type="ARBA" id="ARBA00022723"/>
    </source>
</evidence>
<evidence type="ECO:0000256" key="5">
    <source>
        <dbReference type="ARBA" id="ARBA00022801"/>
    </source>
</evidence>
<comment type="caution">
    <text evidence="19">The sequence shown here is derived from an EMBL/GenBank/DDBJ whole genome shotgun (WGS) entry which is preliminary data.</text>
</comment>
<keyword evidence="6" id="KW-0862">Zinc</keyword>
<evidence type="ECO:0000256" key="11">
    <source>
        <dbReference type="ARBA" id="ARBA00044252"/>
    </source>
</evidence>
<dbReference type="PANTHER" id="PTHR43501:SF1">
    <property type="entry name" value="CYTOSOL NON-SPECIFIC DIPEPTIDASE"/>
    <property type="match status" value="1"/>
</dbReference>
<keyword evidence="8" id="KW-0170">Cobalt</keyword>
<dbReference type="AlphaFoldDB" id="A0A4S2B2M7"/>
<comment type="cofactor">
    <cofactor evidence="2">
        <name>Zn(2+)</name>
        <dbReference type="ChEBI" id="CHEBI:29105"/>
    </cofactor>
</comment>
<dbReference type="InterPro" id="IPR011650">
    <property type="entry name" value="Peptidase_M20_dimer"/>
</dbReference>
<keyword evidence="3" id="KW-0645">Protease</keyword>
<gene>
    <name evidence="19" type="ORF">E5355_04950</name>
</gene>
<name>A0A4S2B2M7_9BACE</name>
<keyword evidence="7" id="KW-0482">Metalloprotease</keyword>
<dbReference type="GO" id="GO:0005829">
    <property type="term" value="C:cytosol"/>
    <property type="evidence" value="ECO:0007669"/>
    <property type="project" value="TreeGrafter"/>
</dbReference>
<feature type="domain" description="Peptidase M20 dimerisation" evidence="18">
    <location>
        <begin position="207"/>
        <end position="291"/>
    </location>
</feature>
<dbReference type="GO" id="GO:0070573">
    <property type="term" value="F:metallodipeptidase activity"/>
    <property type="evidence" value="ECO:0007669"/>
    <property type="project" value="TreeGrafter"/>
</dbReference>
<dbReference type="PIRSF" id="PIRSF016599">
    <property type="entry name" value="Xaa-His_dipept"/>
    <property type="match status" value="1"/>
</dbReference>
<evidence type="ECO:0000256" key="16">
    <source>
        <dbReference type="ARBA" id="ARBA00077688"/>
    </source>
</evidence>
<evidence type="ECO:0000256" key="14">
    <source>
        <dbReference type="ARBA" id="ARBA00075285"/>
    </source>
</evidence>
<dbReference type="Pfam" id="PF01546">
    <property type="entry name" value="Peptidase_M20"/>
    <property type="match status" value="1"/>
</dbReference>
<dbReference type="InterPro" id="IPR001160">
    <property type="entry name" value="Peptidase_M20C"/>
</dbReference>
<reference evidence="19 20" key="1">
    <citation type="submission" date="2019-04" db="EMBL/GenBank/DDBJ databases">
        <title>Microbes associate with the intestines of laboratory mice.</title>
        <authorList>
            <person name="Navarre W."/>
            <person name="Wong E."/>
            <person name="Huang K."/>
            <person name="Tropini C."/>
            <person name="Ng K."/>
            <person name="Yu B."/>
        </authorList>
    </citation>
    <scope>NUCLEOTIDE SEQUENCE [LARGE SCALE GENOMIC DNA]</scope>
    <source>
        <strain evidence="19 20">NM69_E16B</strain>
    </source>
</reference>
<sequence>MEEKDLKPAGVFHYFEEICQVPRPSKEEEKIIAYLKAFGEKHKLETKVDGAGNVLIKKPATPGMENRKTVVLQSHIDMVCEKNNDVKHDFLTDPIETEIDGEWLKAKGTTLGADNGIGVATELAILADDSIEHGPVECLFTVDEETGLTGAFALKEGFMNGDILLNLDSEDEGELFIGCAGGIDSVGEFTYREVDVPAGYFCCKVQVKGLKGGHSGGDIHLGRGNANKLLNRFLSQASQKYDMYLCEIDGGNLRNAIAREAHAVIAIPDADKHALRTDLNVFAAEVEAEYAVVDPDLQFVLESEAARPKAIDKDTAKRLLQTIYAAPHGVYAMSQDIPGLVETSTNLASVKMKPGHIIRIETSQRSSTASSKQDIANMVRTVFEMGGAAVSFGDGYPGWKPNPHSEILEVAVESYKRLFGVDAKVKAIHAGLECGLFLDKYPALDMISFGPTLQGVHSPDERMLIPTVQKFWDHLLDILKHIPVK</sequence>
<comment type="cofactor">
    <cofactor evidence="1">
        <name>Co(2+)</name>
        <dbReference type="ChEBI" id="CHEBI:48828"/>
    </cofactor>
</comment>
<evidence type="ECO:0000256" key="3">
    <source>
        <dbReference type="ARBA" id="ARBA00022670"/>
    </source>
</evidence>
<organism evidence="19 20">
    <name type="scientific">Bacteroides muris</name>
    <name type="common">ex Afrizal et al. 2022</name>
    <dbReference type="NCBI Taxonomy" id="2516960"/>
    <lineage>
        <taxon>Bacteria</taxon>
        <taxon>Pseudomonadati</taxon>
        <taxon>Bacteroidota</taxon>
        <taxon>Bacteroidia</taxon>
        <taxon>Bacteroidales</taxon>
        <taxon>Bacteroidaceae</taxon>
        <taxon>Bacteroides</taxon>
    </lineage>
</organism>
<dbReference type="Pfam" id="PF07687">
    <property type="entry name" value="M20_dimer"/>
    <property type="match status" value="1"/>
</dbReference>
<keyword evidence="5" id="KW-0378">Hydrolase</keyword>
<evidence type="ECO:0000256" key="9">
    <source>
        <dbReference type="ARBA" id="ARBA00036421"/>
    </source>
</evidence>
<evidence type="ECO:0000256" key="8">
    <source>
        <dbReference type="ARBA" id="ARBA00023285"/>
    </source>
</evidence>
<dbReference type="FunFam" id="3.40.630.10:FF:000015">
    <property type="entry name" value="Aminoacyl-histidine dipeptidase PepD"/>
    <property type="match status" value="1"/>
</dbReference>
<dbReference type="Gene3D" id="3.40.630.10">
    <property type="entry name" value="Zn peptidases"/>
    <property type="match status" value="2"/>
</dbReference>
<evidence type="ECO:0000256" key="17">
    <source>
        <dbReference type="ARBA" id="ARBA00078074"/>
    </source>
</evidence>
<proteinExistence type="inferred from homology"/>
<dbReference type="Proteomes" id="UP000310532">
    <property type="component" value="Unassembled WGS sequence"/>
</dbReference>
<evidence type="ECO:0000259" key="18">
    <source>
        <dbReference type="Pfam" id="PF07687"/>
    </source>
</evidence>
<dbReference type="GO" id="GO:0046872">
    <property type="term" value="F:metal ion binding"/>
    <property type="evidence" value="ECO:0007669"/>
    <property type="project" value="UniProtKB-KW"/>
</dbReference>
<dbReference type="EMBL" id="SRYZ01000007">
    <property type="protein sequence ID" value="TGY07983.1"/>
    <property type="molecule type" value="Genomic_DNA"/>
</dbReference>
<evidence type="ECO:0000256" key="1">
    <source>
        <dbReference type="ARBA" id="ARBA00001941"/>
    </source>
</evidence>
<evidence type="ECO:0000256" key="7">
    <source>
        <dbReference type="ARBA" id="ARBA00023049"/>
    </source>
</evidence>
<comment type="catalytic activity">
    <reaction evidence="9">
        <text>Hydrolysis of dipeptides, preferentially hydrophobic dipeptides including prolyl amino acids.</text>
        <dbReference type="EC" id="3.4.13.18"/>
    </reaction>
</comment>
<evidence type="ECO:0000256" key="2">
    <source>
        <dbReference type="ARBA" id="ARBA00001947"/>
    </source>
</evidence>
<dbReference type="SUPFAM" id="SSF53187">
    <property type="entry name" value="Zn-dependent exopeptidases"/>
    <property type="match status" value="1"/>
</dbReference>
<comment type="similarity">
    <text evidence="12">Belongs to the peptidase M20C family.</text>
</comment>
<evidence type="ECO:0000256" key="12">
    <source>
        <dbReference type="ARBA" id="ARBA00061423"/>
    </source>
</evidence>
<dbReference type="PRINTS" id="PR00934">
    <property type="entry name" value="XHISDIPTASE"/>
</dbReference>
<dbReference type="NCBIfam" id="TIGR01893">
    <property type="entry name" value="aa-his-dipept"/>
    <property type="match status" value="1"/>
</dbReference>
<evidence type="ECO:0000256" key="10">
    <source>
        <dbReference type="ARBA" id="ARBA00038976"/>
    </source>
</evidence>
<dbReference type="EC" id="3.4.13.18" evidence="10"/>
<keyword evidence="4" id="KW-0479">Metal-binding</keyword>
<dbReference type="FunFam" id="3.40.630.10:FF:000018">
    <property type="entry name" value="Aminoacyl-histidine dipeptidase PepD"/>
    <property type="match status" value="1"/>
</dbReference>